<feature type="signal peptide" evidence="9">
    <location>
        <begin position="1"/>
        <end position="24"/>
    </location>
</feature>
<dbReference type="InterPro" id="IPR050331">
    <property type="entry name" value="Zinc_finger"/>
</dbReference>
<name>A0A834CB02_ORYME</name>
<evidence type="ECO:0000256" key="9">
    <source>
        <dbReference type="SAM" id="SignalP"/>
    </source>
</evidence>
<dbReference type="SMART" id="SM00355">
    <property type="entry name" value="ZnF_C2H2"/>
    <property type="match status" value="2"/>
</dbReference>
<evidence type="ECO:0000256" key="6">
    <source>
        <dbReference type="ARBA" id="ARBA00023242"/>
    </source>
</evidence>
<dbReference type="SUPFAM" id="SSF57667">
    <property type="entry name" value="beta-beta-alpha zinc fingers"/>
    <property type="match status" value="1"/>
</dbReference>
<dbReference type="EMBL" id="WKFB01000392">
    <property type="protein sequence ID" value="KAF6724434.1"/>
    <property type="molecule type" value="Genomic_DNA"/>
</dbReference>
<evidence type="ECO:0000256" key="4">
    <source>
        <dbReference type="ARBA" id="ARBA00022771"/>
    </source>
</evidence>
<feature type="domain" description="C2H2-type" evidence="10">
    <location>
        <begin position="139"/>
        <end position="167"/>
    </location>
</feature>
<sequence length="196" mass="21798">MFVLYESHWCLLWILEVTLQLQSADLSDVPQPGEQAAAPPAQQQQVHPVPVQRDPPTSPVACTQPYFLSDPHADDFPPYYKPAFAWEPVGSSFELRQLSFSPTVLQHASSLYGGRISRSPPAQQPLDCSTHYPPMSSTYHCITCDKVFSTSHGLEVHVRRSHSGMRPFGCSICRKTFGHAVSLEQHMNVHSQVGAD</sequence>
<proteinExistence type="predicted"/>
<keyword evidence="9" id="KW-0732">Signal</keyword>
<protein>
    <submittedName>
        <fullName evidence="11">Zinc finger protein Gfi-1b</fullName>
    </submittedName>
</protein>
<organism evidence="11 12">
    <name type="scientific">Oryzias melastigma</name>
    <name type="common">Marine medaka</name>
    <dbReference type="NCBI Taxonomy" id="30732"/>
    <lineage>
        <taxon>Eukaryota</taxon>
        <taxon>Metazoa</taxon>
        <taxon>Chordata</taxon>
        <taxon>Craniata</taxon>
        <taxon>Vertebrata</taxon>
        <taxon>Euteleostomi</taxon>
        <taxon>Actinopterygii</taxon>
        <taxon>Neopterygii</taxon>
        <taxon>Teleostei</taxon>
        <taxon>Neoteleostei</taxon>
        <taxon>Acanthomorphata</taxon>
        <taxon>Ovalentaria</taxon>
        <taxon>Atherinomorphae</taxon>
        <taxon>Beloniformes</taxon>
        <taxon>Adrianichthyidae</taxon>
        <taxon>Oryziinae</taxon>
        <taxon>Oryzias</taxon>
    </lineage>
</organism>
<dbReference type="GO" id="GO:0010468">
    <property type="term" value="P:regulation of gene expression"/>
    <property type="evidence" value="ECO:0007669"/>
    <property type="project" value="TreeGrafter"/>
</dbReference>
<dbReference type="Proteomes" id="UP000646548">
    <property type="component" value="Unassembled WGS sequence"/>
</dbReference>
<feature type="compositionally biased region" description="Low complexity" evidence="8">
    <location>
        <begin position="29"/>
        <end position="55"/>
    </location>
</feature>
<dbReference type="AlphaFoldDB" id="A0A834CB02"/>
<keyword evidence="4 7" id="KW-0863">Zinc-finger</keyword>
<evidence type="ECO:0000259" key="10">
    <source>
        <dbReference type="PROSITE" id="PS50157"/>
    </source>
</evidence>
<gene>
    <name evidence="11" type="ORF">FQA47_012637</name>
</gene>
<comment type="caution">
    <text evidence="11">The sequence shown here is derived from an EMBL/GenBank/DDBJ whole genome shotgun (WGS) entry which is preliminary data.</text>
</comment>
<evidence type="ECO:0000256" key="2">
    <source>
        <dbReference type="ARBA" id="ARBA00022723"/>
    </source>
</evidence>
<accession>A0A834CB02</accession>
<keyword evidence="5" id="KW-0862">Zinc</keyword>
<dbReference type="InterPro" id="IPR013087">
    <property type="entry name" value="Znf_C2H2_type"/>
</dbReference>
<evidence type="ECO:0000256" key="8">
    <source>
        <dbReference type="SAM" id="MobiDB-lite"/>
    </source>
</evidence>
<dbReference type="InterPro" id="IPR036236">
    <property type="entry name" value="Znf_C2H2_sf"/>
</dbReference>
<dbReference type="FunFam" id="3.30.160.60:FF:000489">
    <property type="entry name" value="Zinc finger protein Gfi-1"/>
    <property type="match status" value="1"/>
</dbReference>
<dbReference type="PROSITE" id="PS50157">
    <property type="entry name" value="ZINC_FINGER_C2H2_2"/>
    <property type="match status" value="2"/>
</dbReference>
<keyword evidence="3" id="KW-0677">Repeat</keyword>
<evidence type="ECO:0000313" key="12">
    <source>
        <dbReference type="Proteomes" id="UP000646548"/>
    </source>
</evidence>
<dbReference type="PROSITE" id="PS00028">
    <property type="entry name" value="ZINC_FINGER_C2H2_1"/>
    <property type="match status" value="2"/>
</dbReference>
<evidence type="ECO:0000256" key="7">
    <source>
        <dbReference type="PROSITE-ProRule" id="PRU00042"/>
    </source>
</evidence>
<evidence type="ECO:0000313" key="11">
    <source>
        <dbReference type="EMBL" id="KAF6724434.1"/>
    </source>
</evidence>
<feature type="domain" description="C2H2-type" evidence="10">
    <location>
        <begin position="168"/>
        <end position="191"/>
    </location>
</feature>
<evidence type="ECO:0000256" key="1">
    <source>
        <dbReference type="ARBA" id="ARBA00004123"/>
    </source>
</evidence>
<dbReference type="GO" id="GO:0008270">
    <property type="term" value="F:zinc ion binding"/>
    <property type="evidence" value="ECO:0007669"/>
    <property type="project" value="UniProtKB-KW"/>
</dbReference>
<reference evidence="11" key="1">
    <citation type="journal article" name="BMC Genomics">
        <title>Long-read sequencing and de novo genome assembly of marine medaka (Oryzias melastigma).</title>
        <authorList>
            <person name="Liang P."/>
            <person name="Saqib H.S.A."/>
            <person name="Ni X."/>
            <person name="Shen Y."/>
        </authorList>
    </citation>
    <scope>NUCLEOTIDE SEQUENCE</scope>
    <source>
        <strain evidence="11">Bigg-433</strain>
    </source>
</reference>
<dbReference type="Pfam" id="PF00096">
    <property type="entry name" value="zf-C2H2"/>
    <property type="match status" value="2"/>
</dbReference>
<keyword evidence="2" id="KW-0479">Metal-binding</keyword>
<dbReference type="FunFam" id="3.30.160.60:FF:000624">
    <property type="entry name" value="zinc finger protein 697"/>
    <property type="match status" value="1"/>
</dbReference>
<feature type="chain" id="PRO_5032573768" evidence="9">
    <location>
        <begin position="25"/>
        <end position="196"/>
    </location>
</feature>
<dbReference type="PANTHER" id="PTHR16515:SF49">
    <property type="entry name" value="GASTRULA ZINC FINGER PROTEIN XLCGF49.1-LIKE-RELATED"/>
    <property type="match status" value="1"/>
</dbReference>
<dbReference type="PANTHER" id="PTHR16515">
    <property type="entry name" value="PR DOMAIN ZINC FINGER PROTEIN"/>
    <property type="match status" value="1"/>
</dbReference>
<dbReference type="Gene3D" id="3.30.160.60">
    <property type="entry name" value="Classic Zinc Finger"/>
    <property type="match status" value="2"/>
</dbReference>
<evidence type="ECO:0000256" key="3">
    <source>
        <dbReference type="ARBA" id="ARBA00022737"/>
    </source>
</evidence>
<feature type="region of interest" description="Disordered" evidence="8">
    <location>
        <begin position="28"/>
        <end position="57"/>
    </location>
</feature>
<comment type="subcellular location">
    <subcellularLocation>
        <location evidence="1">Nucleus</location>
    </subcellularLocation>
</comment>
<evidence type="ECO:0000256" key="5">
    <source>
        <dbReference type="ARBA" id="ARBA00022833"/>
    </source>
</evidence>
<keyword evidence="6" id="KW-0539">Nucleus</keyword>
<dbReference type="GO" id="GO:0005634">
    <property type="term" value="C:nucleus"/>
    <property type="evidence" value="ECO:0007669"/>
    <property type="project" value="UniProtKB-SubCell"/>
</dbReference>